<evidence type="ECO:0000256" key="1">
    <source>
        <dbReference type="ARBA" id="ARBA00023595"/>
    </source>
</evidence>
<accession>A0B700</accession>
<gene>
    <name evidence="2" type="ordered locus">Mthe_0684</name>
</gene>
<dbReference type="InterPro" id="IPR052265">
    <property type="entry name" value="Gamma-CA"/>
</dbReference>
<proteinExistence type="inferred from homology"/>
<evidence type="ECO:0000313" key="2">
    <source>
        <dbReference type="EMBL" id="ABK14474.1"/>
    </source>
</evidence>
<dbReference type="AlphaFoldDB" id="A0B700"/>
<dbReference type="HOGENOM" id="CLU_064827_3_1_2"/>
<keyword evidence="2" id="KW-0456">Lyase</keyword>
<reference evidence="2 3" key="1">
    <citation type="submission" date="2006-10" db="EMBL/GenBank/DDBJ databases">
        <title>Complete sequence of Methanosaeta thermophila PT.</title>
        <authorList>
            <consortium name="US DOE Joint Genome Institute"/>
            <person name="Copeland A."/>
            <person name="Lucas S."/>
            <person name="Lapidus A."/>
            <person name="Barry K."/>
            <person name="Detter J.C."/>
            <person name="Glavina del Rio T."/>
            <person name="Hammon N."/>
            <person name="Israni S."/>
            <person name="Pitluck S."/>
            <person name="Chain P."/>
            <person name="Malfatti S."/>
            <person name="Shin M."/>
            <person name="Vergez L."/>
            <person name="Schmutz J."/>
            <person name="Larimer F."/>
            <person name="Land M."/>
            <person name="Hauser L."/>
            <person name="Kyrpides N."/>
            <person name="Kim E."/>
            <person name="Smith K.S."/>
            <person name="Ingram-Smith C."/>
            <person name="Richardson P."/>
        </authorList>
    </citation>
    <scope>NUCLEOTIDE SEQUENCE [LARGE SCALE GENOMIC DNA]</scope>
    <source>
        <strain evidence="3">DSM 6194 / JCM 14653 / NBRC 101360 / PT</strain>
    </source>
</reference>
<dbReference type="CDD" id="cd00710">
    <property type="entry name" value="LbH_gamma_CA"/>
    <property type="match status" value="1"/>
</dbReference>
<keyword evidence="3" id="KW-1185">Reference proteome</keyword>
<dbReference type="PANTHER" id="PTHR43360:SF1">
    <property type="entry name" value="CARBOXYSOME ASSEMBLY PROTEIN CCMM"/>
    <property type="match status" value="1"/>
</dbReference>
<dbReference type="EMBL" id="CP000477">
    <property type="protein sequence ID" value="ABK14474.1"/>
    <property type="molecule type" value="Genomic_DNA"/>
</dbReference>
<dbReference type="Gene3D" id="2.160.10.10">
    <property type="entry name" value="Hexapeptide repeat proteins"/>
    <property type="match status" value="1"/>
</dbReference>
<dbReference type="PANTHER" id="PTHR43360">
    <property type="entry name" value="CARBON DIOXIDE CONCENTRATING MECHANISM PROTEIN CCMM"/>
    <property type="match status" value="1"/>
</dbReference>
<evidence type="ECO:0000313" key="3">
    <source>
        <dbReference type="Proteomes" id="UP000000674"/>
    </source>
</evidence>
<dbReference type="STRING" id="349307.Mthe_0684"/>
<dbReference type="OrthoDB" id="10940at2157"/>
<dbReference type="EC" id="4.2.1.1" evidence="2"/>
<name>A0B700_METTP</name>
<sequence>MLRKNPRTSWNSQESMPSVATTAYVDETAVVIGDVRIGERVYVGPCASIRADEATPIVISEECNVQDGAIFHGLKGSSIKLGKKVSVAHGAVVHGPMTIGDESFIGFNAVVHASTVGERCFIGHRALVMGVKLKDGSFVPHGSVIDTQDKADALGPVPDSLKGFNAEVVEVNCEFAKGYRSLR</sequence>
<organism evidence="2 3">
    <name type="scientific">Methanothrix thermoacetophila (strain DSM 6194 / JCM 14653 / NBRC 101360 / PT)</name>
    <name type="common">Methanosaeta thermophila</name>
    <dbReference type="NCBI Taxonomy" id="349307"/>
    <lineage>
        <taxon>Archaea</taxon>
        <taxon>Methanobacteriati</taxon>
        <taxon>Methanobacteriota</taxon>
        <taxon>Stenosarchaea group</taxon>
        <taxon>Methanomicrobia</taxon>
        <taxon>Methanotrichales</taxon>
        <taxon>Methanotrichaceae</taxon>
        <taxon>Methanothrix</taxon>
    </lineage>
</organism>
<dbReference type="RefSeq" id="WP_011695870.1">
    <property type="nucleotide sequence ID" value="NC_008553.1"/>
</dbReference>
<dbReference type="Proteomes" id="UP000000674">
    <property type="component" value="Chromosome"/>
</dbReference>
<dbReference type="InterPro" id="IPR011004">
    <property type="entry name" value="Trimer_LpxA-like_sf"/>
</dbReference>
<protein>
    <submittedName>
        <fullName evidence="2">Carbonate dehydratase</fullName>
        <ecNumber evidence="2">4.2.1.1</ecNumber>
    </submittedName>
</protein>
<dbReference type="SUPFAM" id="SSF51161">
    <property type="entry name" value="Trimeric LpxA-like enzymes"/>
    <property type="match status" value="1"/>
</dbReference>
<comment type="similarity">
    <text evidence="1">Belongs to the gamma-class carbonic anhydrase family.</text>
</comment>
<dbReference type="GeneID" id="4463457"/>
<dbReference type="InterPro" id="IPR001451">
    <property type="entry name" value="Hexapep"/>
</dbReference>
<dbReference type="Pfam" id="PF14602">
    <property type="entry name" value="Hexapep_2"/>
    <property type="match status" value="1"/>
</dbReference>
<dbReference type="GO" id="GO:0004089">
    <property type="term" value="F:carbonate dehydratase activity"/>
    <property type="evidence" value="ECO:0007669"/>
    <property type="project" value="UniProtKB-EC"/>
</dbReference>
<dbReference type="KEGG" id="mtp:Mthe_0684"/>
<dbReference type="InterPro" id="IPR047223">
    <property type="entry name" value="CA_gamma_LbH"/>
</dbReference>